<dbReference type="InterPro" id="IPR036388">
    <property type="entry name" value="WH-like_DNA-bd_sf"/>
</dbReference>
<dbReference type="Pfam" id="PF24035">
    <property type="entry name" value="DUF7344"/>
    <property type="match status" value="1"/>
</dbReference>
<dbReference type="Gene3D" id="1.10.10.10">
    <property type="entry name" value="Winged helix-like DNA-binding domain superfamily/Winged helix DNA-binding domain"/>
    <property type="match status" value="1"/>
</dbReference>
<evidence type="ECO:0000313" key="2">
    <source>
        <dbReference type="EMBL" id="SDZ75619.1"/>
    </source>
</evidence>
<accession>A0A1H3VLJ2</accession>
<dbReference type="AlphaFoldDB" id="A0A1H3VLJ2"/>
<proteinExistence type="predicted"/>
<dbReference type="EMBL" id="FNQT01000001">
    <property type="protein sequence ID" value="SDZ75619.1"/>
    <property type="molecule type" value="Genomic_DNA"/>
</dbReference>
<organism evidence="2 3">
    <name type="scientific">Haloplanus vescus</name>
    <dbReference type="NCBI Taxonomy" id="555874"/>
    <lineage>
        <taxon>Archaea</taxon>
        <taxon>Methanobacteriati</taxon>
        <taxon>Methanobacteriota</taxon>
        <taxon>Stenosarchaea group</taxon>
        <taxon>Halobacteria</taxon>
        <taxon>Halobacteriales</taxon>
        <taxon>Haloferacaceae</taxon>
        <taxon>Haloplanus</taxon>
    </lineage>
</organism>
<dbReference type="Proteomes" id="UP000236755">
    <property type="component" value="Unassembled WGS sequence"/>
</dbReference>
<evidence type="ECO:0000259" key="1">
    <source>
        <dbReference type="Pfam" id="PF24035"/>
    </source>
</evidence>
<dbReference type="InterPro" id="IPR055768">
    <property type="entry name" value="DUF7344"/>
</dbReference>
<feature type="domain" description="DUF7344" evidence="1">
    <location>
        <begin position="15"/>
        <end position="92"/>
    </location>
</feature>
<protein>
    <recommendedName>
        <fullName evidence="1">DUF7344 domain-containing protein</fullName>
    </recommendedName>
</protein>
<gene>
    <name evidence="2" type="ORF">SAMN04488065_0066</name>
</gene>
<reference evidence="2 3" key="1">
    <citation type="submission" date="2016-10" db="EMBL/GenBank/DDBJ databases">
        <authorList>
            <person name="de Groot N.N."/>
        </authorList>
    </citation>
    <scope>NUCLEOTIDE SEQUENCE [LARGE SCALE GENOMIC DNA]</scope>
    <source>
        <strain evidence="2 3">CGMCC 1.8712</strain>
    </source>
</reference>
<evidence type="ECO:0000313" key="3">
    <source>
        <dbReference type="Proteomes" id="UP000236755"/>
    </source>
</evidence>
<sequence>METADRDDPTEQEVFDVLSNRRRRYALYALLNDGETTIGSLADRIAAWENDCAVADVTPAERKRVYTALQQSHVPKLERLGLVDFDADSGRISPTDVTADVDAYLDVVDEPRQSWTRFCVGVSALSVGLAAAVWLDLPLVGAVDPRLWLTLVAGLVTTATVTRTYRSSNRDLESEPPDVNRP</sequence>
<keyword evidence="3" id="KW-1185">Reference proteome</keyword>
<name>A0A1H3VLJ2_9EURY</name>